<protein>
    <submittedName>
        <fullName evidence="1">Uncharacterized protein</fullName>
    </submittedName>
</protein>
<proteinExistence type="predicted"/>
<organism evidence="1">
    <name type="scientific">uncultured Caudovirales phage</name>
    <dbReference type="NCBI Taxonomy" id="2100421"/>
    <lineage>
        <taxon>Viruses</taxon>
        <taxon>Duplodnaviria</taxon>
        <taxon>Heunggongvirae</taxon>
        <taxon>Uroviricota</taxon>
        <taxon>Caudoviricetes</taxon>
        <taxon>Peduoviridae</taxon>
        <taxon>Maltschvirus</taxon>
        <taxon>Maltschvirus maltsch</taxon>
    </lineage>
</organism>
<accession>A0A6J7WQH5</accession>
<name>A0A6J7WQH5_9CAUD</name>
<gene>
    <name evidence="1" type="ORF">UFOVP231_21</name>
</gene>
<reference evidence="1" key="1">
    <citation type="submission" date="2020-05" db="EMBL/GenBank/DDBJ databases">
        <authorList>
            <person name="Chiriac C."/>
            <person name="Salcher M."/>
            <person name="Ghai R."/>
            <person name="Kavagutti S V."/>
        </authorList>
    </citation>
    <scope>NUCLEOTIDE SEQUENCE</scope>
</reference>
<evidence type="ECO:0000313" key="1">
    <source>
        <dbReference type="EMBL" id="CAB5219957.1"/>
    </source>
</evidence>
<dbReference type="EMBL" id="LR798279">
    <property type="protein sequence ID" value="CAB5219957.1"/>
    <property type="molecule type" value="Genomic_DNA"/>
</dbReference>
<sequence>MSAFTSTGAVNQSITRIGRNEPFELQVARAQISLHNEQNVFAYGTSPATAGLFRTVWENMATTEYVFPSSAVVMQLASDAAGDTASITIVGLDANYAPISETLTLNGTTNVPTTNLFLRVNSMFVATGSATNPAGVITLKNSTVTYAQINTAVFNGTTSSIGQTQMAIYTVPAGYTFYGYRYGAYSSFNGNSANYTTYRAVTNSSAGVQKIIVQTPFNTTYEVQRHFPLPYAEKTDLRWQIAPSSATAAVVSINIGGVLIKNDGSL</sequence>